<gene>
    <name evidence="10" type="ORF">M9Y10_029027</name>
</gene>
<dbReference type="Pfam" id="PF00155">
    <property type="entry name" value="Aminotran_1_2"/>
    <property type="match status" value="1"/>
</dbReference>
<dbReference type="CDD" id="cd00609">
    <property type="entry name" value="AAT_like"/>
    <property type="match status" value="1"/>
</dbReference>
<keyword evidence="5 8" id="KW-0808">Transferase</keyword>
<dbReference type="PROSITE" id="PS00105">
    <property type="entry name" value="AA_TRANSFER_CLASS_1"/>
    <property type="match status" value="1"/>
</dbReference>
<dbReference type="InterPro" id="IPR004838">
    <property type="entry name" value="NHTrfase_class1_PyrdxlP-BS"/>
</dbReference>
<comment type="caution">
    <text evidence="10">The sequence shown here is derived from an EMBL/GenBank/DDBJ whole genome shotgun (WGS) entry which is preliminary data.</text>
</comment>
<comment type="subunit">
    <text evidence="3 8">Homodimer.</text>
</comment>
<evidence type="ECO:0000313" key="10">
    <source>
        <dbReference type="EMBL" id="KAK8891807.1"/>
    </source>
</evidence>
<evidence type="ECO:0000256" key="5">
    <source>
        <dbReference type="ARBA" id="ARBA00022679"/>
    </source>
</evidence>
<evidence type="ECO:0000256" key="1">
    <source>
        <dbReference type="ARBA" id="ARBA00001933"/>
    </source>
</evidence>
<accession>A0ABR2KLL8</accession>
<dbReference type="Gene3D" id="3.90.1150.10">
    <property type="entry name" value="Aspartate Aminotransferase, domain 1"/>
    <property type="match status" value="1"/>
</dbReference>
<evidence type="ECO:0000256" key="8">
    <source>
        <dbReference type="RuleBase" id="RU000480"/>
    </source>
</evidence>
<dbReference type="InterPro" id="IPR015422">
    <property type="entry name" value="PyrdxlP-dep_Trfase_small"/>
</dbReference>
<feature type="domain" description="Aminotransferase class I/classII large" evidence="9">
    <location>
        <begin position="31"/>
        <end position="393"/>
    </location>
</feature>
<dbReference type="SUPFAM" id="SSF53383">
    <property type="entry name" value="PLP-dependent transferases"/>
    <property type="match status" value="1"/>
</dbReference>
<comment type="cofactor">
    <cofactor evidence="1">
        <name>pyridoxal 5'-phosphate</name>
        <dbReference type="ChEBI" id="CHEBI:597326"/>
    </cofactor>
</comment>
<comment type="similarity">
    <text evidence="2">Belongs to the class-I pyridoxal-phosphate-dependent aminotransferase family.</text>
</comment>
<name>A0ABR2KLL8_9EUKA</name>
<dbReference type="InterPro" id="IPR000796">
    <property type="entry name" value="Asp_trans"/>
</dbReference>
<dbReference type="Proteomes" id="UP001470230">
    <property type="component" value="Unassembled WGS sequence"/>
</dbReference>
<dbReference type="InterPro" id="IPR004839">
    <property type="entry name" value="Aminotransferase_I/II_large"/>
</dbReference>
<evidence type="ECO:0000256" key="2">
    <source>
        <dbReference type="ARBA" id="ARBA00007441"/>
    </source>
</evidence>
<dbReference type="Gene3D" id="3.40.640.10">
    <property type="entry name" value="Type I PLP-dependent aspartate aminotransferase-like (Major domain)"/>
    <property type="match status" value="1"/>
</dbReference>
<keyword evidence="6" id="KW-0663">Pyridoxal phosphate</keyword>
<dbReference type="InterPro" id="IPR015421">
    <property type="entry name" value="PyrdxlP-dep_Trfase_major"/>
</dbReference>
<proteinExistence type="inferred from homology"/>
<evidence type="ECO:0000256" key="6">
    <source>
        <dbReference type="ARBA" id="ARBA00022898"/>
    </source>
</evidence>
<keyword evidence="4 8" id="KW-0032">Aminotransferase</keyword>
<comment type="catalytic activity">
    <reaction evidence="7 8">
        <text>L-aspartate + 2-oxoglutarate = oxaloacetate + L-glutamate</text>
        <dbReference type="Rhea" id="RHEA:21824"/>
        <dbReference type="ChEBI" id="CHEBI:16452"/>
        <dbReference type="ChEBI" id="CHEBI:16810"/>
        <dbReference type="ChEBI" id="CHEBI:29985"/>
        <dbReference type="ChEBI" id="CHEBI:29991"/>
        <dbReference type="EC" id="2.6.1.1"/>
    </reaction>
</comment>
<evidence type="ECO:0000259" key="9">
    <source>
        <dbReference type="Pfam" id="PF00155"/>
    </source>
</evidence>
<comment type="miscellaneous">
    <text evidence="8">In eukaryotes there are cytoplasmic, mitochondrial and chloroplastic isozymes.</text>
</comment>
<organism evidence="10 11">
    <name type="scientific">Tritrichomonas musculus</name>
    <dbReference type="NCBI Taxonomy" id="1915356"/>
    <lineage>
        <taxon>Eukaryota</taxon>
        <taxon>Metamonada</taxon>
        <taxon>Parabasalia</taxon>
        <taxon>Tritrichomonadida</taxon>
        <taxon>Tritrichomonadidae</taxon>
        <taxon>Tritrichomonas</taxon>
    </lineage>
</organism>
<dbReference type="EMBL" id="JAPFFF010000004">
    <property type="protein sequence ID" value="KAK8891807.1"/>
    <property type="molecule type" value="Genomic_DNA"/>
</dbReference>
<keyword evidence="11" id="KW-1185">Reference proteome</keyword>
<dbReference type="PANTHER" id="PTHR11879">
    <property type="entry name" value="ASPARTATE AMINOTRANSFERASE"/>
    <property type="match status" value="1"/>
</dbReference>
<dbReference type="EC" id="2.6.1.1" evidence="8"/>
<evidence type="ECO:0000256" key="7">
    <source>
        <dbReference type="ARBA" id="ARBA00049185"/>
    </source>
</evidence>
<reference evidence="10 11" key="1">
    <citation type="submission" date="2024-04" db="EMBL/GenBank/DDBJ databases">
        <title>Tritrichomonas musculus Genome.</title>
        <authorList>
            <person name="Alves-Ferreira E."/>
            <person name="Grigg M."/>
            <person name="Lorenzi H."/>
            <person name="Galac M."/>
        </authorList>
    </citation>
    <scope>NUCLEOTIDE SEQUENCE [LARGE SCALE GENOMIC DNA]</scope>
    <source>
        <strain evidence="10 11">EAF2021</strain>
    </source>
</reference>
<dbReference type="PANTHER" id="PTHR11879:SF22">
    <property type="entry name" value="ASPARTATE AMINOTRANSFERASE, MITOCHONDRIAL"/>
    <property type="match status" value="1"/>
</dbReference>
<evidence type="ECO:0000256" key="4">
    <source>
        <dbReference type="ARBA" id="ARBA00022576"/>
    </source>
</evidence>
<sequence length="402" mass="45690">MLSEKISNVQHAPEDAIFGVKKKFMESPLKEKYLLSVGVYRTDDALPYTFEAVKQAEDRILHKYSKDYLPMTGYAPFVEHARELLFTKPILEKYGDRIGSLQSCAGTGALYLTSRFVKEFLNINKIFLSDPTWPNYRKIFGSLEHSLLFYPYIDPKTNTLDINGMVDAISKGPECCLVVLQVCAHNPTGVDPNMEQWDRIFKVCKEKQDLICFDFAYMGFASGDMDVDAQPVRRYIEWGLPFFCCFSFSKCMGLYGERVGCLHAFCQTKEEAENIKSQLAVIVRETWSVCPQNGSYIAAEVLNDENLTKDWAKEVTNCGQRMITIRNKFCDLLEEKTKKSWDFIRQQKGMFAHTGFDIKQVGLLAEEGVFLPNNGRVSIPALNTANVEFVAQAFANVLKKSA</sequence>
<protein>
    <recommendedName>
        <fullName evidence="8">Aspartate aminotransferase</fullName>
        <ecNumber evidence="8">2.6.1.1</ecNumber>
    </recommendedName>
</protein>
<evidence type="ECO:0000256" key="3">
    <source>
        <dbReference type="ARBA" id="ARBA00011738"/>
    </source>
</evidence>
<dbReference type="InterPro" id="IPR015424">
    <property type="entry name" value="PyrdxlP-dep_Trfase"/>
</dbReference>
<dbReference type="PRINTS" id="PR00799">
    <property type="entry name" value="TRANSAMINASE"/>
</dbReference>
<evidence type="ECO:0000313" key="11">
    <source>
        <dbReference type="Proteomes" id="UP001470230"/>
    </source>
</evidence>